<gene>
    <name evidence="2" type="ORF">UU54_C0007G0019</name>
</gene>
<dbReference type="AlphaFoldDB" id="A0A0G0VJV9"/>
<dbReference type="Proteomes" id="UP000033903">
    <property type="component" value="Unassembled WGS sequence"/>
</dbReference>
<protein>
    <submittedName>
        <fullName evidence="2">Uncharacterized protein</fullName>
    </submittedName>
</protein>
<accession>A0A0G0VJV9</accession>
<evidence type="ECO:0000256" key="1">
    <source>
        <dbReference type="SAM" id="MobiDB-lite"/>
    </source>
</evidence>
<name>A0A0G0VJV9_9BACT</name>
<dbReference type="EMBL" id="LCBA01000007">
    <property type="protein sequence ID" value="KKS01300.1"/>
    <property type="molecule type" value="Genomic_DNA"/>
</dbReference>
<evidence type="ECO:0000313" key="2">
    <source>
        <dbReference type="EMBL" id="KKS01300.1"/>
    </source>
</evidence>
<proteinExistence type="predicted"/>
<organism evidence="2 3">
    <name type="scientific">Candidatus Yanofskybacteria bacterium GW2011_GWA2_41_22</name>
    <dbReference type="NCBI Taxonomy" id="1619023"/>
    <lineage>
        <taxon>Bacteria</taxon>
        <taxon>Candidatus Yanofskyibacteriota</taxon>
    </lineage>
</organism>
<reference evidence="2 3" key="1">
    <citation type="journal article" date="2015" name="Nature">
        <title>rRNA introns, odd ribosomes, and small enigmatic genomes across a large radiation of phyla.</title>
        <authorList>
            <person name="Brown C.T."/>
            <person name="Hug L.A."/>
            <person name="Thomas B.C."/>
            <person name="Sharon I."/>
            <person name="Castelle C.J."/>
            <person name="Singh A."/>
            <person name="Wilkins M.J."/>
            <person name="Williams K.H."/>
            <person name="Banfield J.F."/>
        </authorList>
    </citation>
    <scope>NUCLEOTIDE SEQUENCE [LARGE SCALE GENOMIC DNA]</scope>
</reference>
<comment type="caution">
    <text evidence="2">The sequence shown here is derived from an EMBL/GenBank/DDBJ whole genome shotgun (WGS) entry which is preliminary data.</text>
</comment>
<feature type="region of interest" description="Disordered" evidence="1">
    <location>
        <begin position="67"/>
        <end position="94"/>
    </location>
</feature>
<evidence type="ECO:0000313" key="3">
    <source>
        <dbReference type="Proteomes" id="UP000033903"/>
    </source>
</evidence>
<sequence length="258" mass="29275">MRKITPIVIMVIALILPTSKIFAETRFNFKFDITDALVPQPRGSVNYTGFEGEFEFIWHTATNEHIGTQTQASQTQSSQTQSSQTQSSQTQVAQTPEAKPSHHFFLYHLLPDGFAAGFRKENTLVYEGDFLYIRFFKRTGSYHSLEFSPSLALVYGVPLSNKFSATKFNTDRTQYESVFLVNNVTTFLNNSIKKNGVFYPELTLGIRKEYHRFNIDLVPGIRILKFGILKSGGFYAPSDFKIKTVLCPTIGIRLGLRI</sequence>
<feature type="compositionally biased region" description="Low complexity" evidence="1">
    <location>
        <begin position="68"/>
        <end position="94"/>
    </location>
</feature>